<feature type="region of interest" description="Disordered" evidence="1">
    <location>
        <begin position="968"/>
        <end position="998"/>
    </location>
</feature>
<evidence type="ECO:0000313" key="5">
    <source>
        <dbReference type="Proteomes" id="UP000518266"/>
    </source>
</evidence>
<comment type="caution">
    <text evidence="4">The sequence shown here is derived from an EMBL/GenBank/DDBJ whole genome shotgun (WGS) entry which is preliminary data.</text>
</comment>
<feature type="domain" description="C2 tensin-type" evidence="3">
    <location>
        <begin position="306"/>
        <end position="429"/>
    </location>
</feature>
<evidence type="ECO:0000259" key="3">
    <source>
        <dbReference type="PROSITE" id="PS51182"/>
    </source>
</evidence>
<feature type="compositionally biased region" description="Polar residues" evidence="1">
    <location>
        <begin position="753"/>
        <end position="781"/>
    </location>
</feature>
<protein>
    <recommendedName>
        <fullName evidence="6">Tensin 1</fullName>
    </recommendedName>
</protein>
<dbReference type="InterPro" id="IPR051484">
    <property type="entry name" value="Tensin_PTEN_phosphatase"/>
</dbReference>
<dbReference type="EMBL" id="JAAKFY010000018">
    <property type="protein sequence ID" value="KAF3842790.1"/>
    <property type="molecule type" value="Genomic_DNA"/>
</dbReference>
<dbReference type="InterPro" id="IPR029021">
    <property type="entry name" value="Prot-tyrosine_phosphatase-like"/>
</dbReference>
<proteinExistence type="predicted"/>
<evidence type="ECO:0000313" key="4">
    <source>
        <dbReference type="EMBL" id="KAF3842790.1"/>
    </source>
</evidence>
<dbReference type="SMART" id="SM01326">
    <property type="entry name" value="PTEN_C2"/>
    <property type="match status" value="1"/>
</dbReference>
<feature type="region of interest" description="Disordered" evidence="1">
    <location>
        <begin position="751"/>
        <end position="782"/>
    </location>
</feature>
<feature type="domain" description="Phosphatase tensin-type" evidence="2">
    <location>
        <begin position="101"/>
        <end position="301"/>
    </location>
</feature>
<name>A0A7J5Y0D0_DISMA</name>
<dbReference type="PANTHER" id="PTHR45734:SF3">
    <property type="entry name" value="TENSIN-1"/>
    <property type="match status" value="1"/>
</dbReference>
<evidence type="ECO:0008006" key="6">
    <source>
        <dbReference type="Google" id="ProtNLM"/>
    </source>
</evidence>
<dbReference type="InterPro" id="IPR035892">
    <property type="entry name" value="C2_domain_sf"/>
</dbReference>
<organism evidence="4 5">
    <name type="scientific">Dissostichus mawsoni</name>
    <name type="common">Antarctic cod</name>
    <dbReference type="NCBI Taxonomy" id="36200"/>
    <lineage>
        <taxon>Eukaryota</taxon>
        <taxon>Metazoa</taxon>
        <taxon>Chordata</taxon>
        <taxon>Craniata</taxon>
        <taxon>Vertebrata</taxon>
        <taxon>Euteleostomi</taxon>
        <taxon>Actinopterygii</taxon>
        <taxon>Neopterygii</taxon>
        <taxon>Teleostei</taxon>
        <taxon>Neoteleostei</taxon>
        <taxon>Acanthomorphata</taxon>
        <taxon>Eupercaria</taxon>
        <taxon>Perciformes</taxon>
        <taxon>Notothenioidei</taxon>
        <taxon>Nototheniidae</taxon>
        <taxon>Dissostichus</taxon>
    </lineage>
</organism>
<accession>A0A7J5Y0D0</accession>
<dbReference type="Gene3D" id="2.60.40.1110">
    <property type="match status" value="1"/>
</dbReference>
<evidence type="ECO:0000256" key="1">
    <source>
        <dbReference type="SAM" id="MobiDB-lite"/>
    </source>
</evidence>
<dbReference type="AlphaFoldDB" id="A0A7J5Y0D0"/>
<feature type="compositionally biased region" description="Polar residues" evidence="1">
    <location>
        <begin position="909"/>
        <end position="919"/>
    </location>
</feature>
<reference evidence="4 5" key="1">
    <citation type="submission" date="2020-03" db="EMBL/GenBank/DDBJ databases">
        <title>Dissostichus mawsoni Genome sequencing and assembly.</title>
        <authorList>
            <person name="Park H."/>
        </authorList>
    </citation>
    <scope>NUCLEOTIDE SEQUENCE [LARGE SCALE GENOMIC DNA]</scope>
    <source>
        <strain evidence="4">DM0001</strain>
        <tissue evidence="4">Muscle</tissue>
    </source>
</reference>
<dbReference type="OrthoDB" id="6273691at2759"/>
<feature type="compositionally biased region" description="Polar residues" evidence="1">
    <location>
        <begin position="848"/>
        <end position="860"/>
    </location>
</feature>
<dbReference type="PROSITE" id="PS51182">
    <property type="entry name" value="C2_TENSIN"/>
    <property type="match status" value="1"/>
</dbReference>
<dbReference type="SUPFAM" id="SSF52799">
    <property type="entry name" value="(Phosphotyrosine protein) phosphatases II"/>
    <property type="match status" value="1"/>
</dbReference>
<feature type="compositionally biased region" description="Low complexity" evidence="1">
    <location>
        <begin position="923"/>
        <end position="936"/>
    </location>
</feature>
<feature type="non-terminal residue" evidence="4">
    <location>
        <position position="1"/>
    </location>
</feature>
<feature type="compositionally biased region" description="Low complexity" evidence="1">
    <location>
        <begin position="822"/>
        <end position="836"/>
    </location>
</feature>
<dbReference type="PANTHER" id="PTHR45734">
    <property type="entry name" value="TENSIN"/>
    <property type="match status" value="1"/>
</dbReference>
<dbReference type="GO" id="GO:0005925">
    <property type="term" value="C:focal adhesion"/>
    <property type="evidence" value="ECO:0007669"/>
    <property type="project" value="TreeGrafter"/>
</dbReference>
<dbReference type="Proteomes" id="UP000518266">
    <property type="component" value="Unassembled WGS sequence"/>
</dbReference>
<dbReference type="Gene3D" id="3.90.190.10">
    <property type="entry name" value="Protein tyrosine phosphatase superfamily"/>
    <property type="match status" value="1"/>
</dbReference>
<dbReference type="Pfam" id="PF10409">
    <property type="entry name" value="PTEN_C2"/>
    <property type="match status" value="1"/>
</dbReference>
<feature type="region of interest" description="Disordered" evidence="1">
    <location>
        <begin position="822"/>
        <end position="894"/>
    </location>
</feature>
<sequence length="1129" mass="124331">RKGRGFTGKLHCRTESSVRQLFKDEPRRFFEKAALLSEGGMAMEYRVPFPKVNLRRWFSSGNRPAGPPTPFPTSSPIVLLTRYLTPTPPSEHKFSKSVSLLQALEENYELDLLYITERIISVSFPSSVEEQSYAANLGRSPPCCAPNTDTTTCLYNENAKDLFNLSEKRYDISQLNPKVLDFGWPDHHAPALDKICSICKAMDTWLSADSHNVVVIHNKSAEGALRLLSGPHFPEAAAVGNRGRTGVVVAAYMHYSNISASADQALDRFAMKRFYEDKVLPVGQPSQKRYVEYFSGLLSGHIKINNKPLFLHHVILHGIPNFESKGGCRPFLKIYQAMQPVYTSGIYNVLGDSQTSICITIEPGLLLKGDILLKCYHKRYRSPCRDVIFRVQFHTCAVHDLGIVVHLYLLCADERFPEYGKVEFIFSFGPEKLHGVDQLENGPSVSVDYNTQDPLIRWDSYENFNQNCEDNTDELIHTEGPLDGSLYAKVRKKESVEGTVTANGLPPSAVEHALPAVDHALSVSSDSAPQASTVSQTHVPVGEELPLVHQQEPPAQQPISPQEKQELEQLLSGLEGPMHRQGYLSLPASTVGGMLHLVPAQVHVNGHGSIDRETDILDDDMPTSQEGHTVDSLGTFSSTDGRATPADLYYQPEPIVNGQEHVPYLERSAPEKLLETTIPQKSATLTQSESAPSSGYYTAKQNGNVFRSQSFGAEQNSLPQAPARTTSSRDAVQRGLNVWQQFGVTEEPVTEGLTFSQPPSTVVMSSHHSLPQFPHRQSASQHEIEESIETLNLLMMDLQPGRTLVPKSQSAPLQENCVVVTTQPSFSQSQPRPSTQADSAIHSHFSGPMSSLASHSSPGQMSPGKPRTPEPDPVQGSLSYSSERDVTSPPSLAYPTVAGHIQLKPISNYPPSTLSQSAEVTEPQRSPSAASASPQPTESEQDAVFNVEGLVAQRVAEYSARVQSVIPSMTSPQSEHRRSHSFSGVQARTVSLDEPATLPRQRNISEGHYHNGPDEDPSPDVPLRSPVRCVSPEFVNALAMNPGGRPKERHMHSYREAFEEMDGGPISPTPFVGGEVFPQTPAFPISPQTPYFNLCKSPLRLTGGTVELRLSYCRYSKIGMSYMKSYEKL</sequence>
<dbReference type="GO" id="GO:0010761">
    <property type="term" value="P:fibroblast migration"/>
    <property type="evidence" value="ECO:0007669"/>
    <property type="project" value="TreeGrafter"/>
</dbReference>
<gene>
    <name evidence="4" type="ORF">F7725_001639</name>
</gene>
<dbReference type="SUPFAM" id="SSF49562">
    <property type="entry name" value="C2 domain (Calcium/lipid-binding domain, CaLB)"/>
    <property type="match status" value="1"/>
</dbReference>
<feature type="region of interest" description="Disordered" evidence="1">
    <location>
        <begin position="908"/>
        <end position="940"/>
    </location>
</feature>
<dbReference type="InterPro" id="IPR029023">
    <property type="entry name" value="Tensin_phosphatase"/>
</dbReference>
<dbReference type="PROSITE" id="PS51181">
    <property type="entry name" value="PPASE_TENSIN"/>
    <property type="match status" value="1"/>
</dbReference>
<keyword evidence="5" id="KW-1185">Reference proteome</keyword>
<dbReference type="InterPro" id="IPR014020">
    <property type="entry name" value="Tensin_C2-dom"/>
</dbReference>
<evidence type="ECO:0000259" key="2">
    <source>
        <dbReference type="PROSITE" id="PS51181"/>
    </source>
</evidence>